<evidence type="ECO:0000256" key="2">
    <source>
        <dbReference type="SAM" id="Phobius"/>
    </source>
</evidence>
<sequence>MSPFEGVTAPSQDSDTSATGGSHRSENTSSLDGQWSPVPTSVDPNRPDYSTPPTPSAVPVVNNGGTIDTAALVGITISAVIIVLAVVITIIWWTRTRSKNRHGFGHGQQRQQRPRVIEEEEEKPPTYEAAVFGIYRNDQTIPAQQSFPTPLPQALPHSNYSDPTRPFHAVAPNRTLRLDTTVLHQNISQQHSDIVIYPHDSPPPTPTLPEQNPLPIRPSEQEDQGHRNNVVSHHITDFSEDYPDTVSFNSDFSDNEPTSAAEIV</sequence>
<keyword evidence="2" id="KW-0472">Membrane</keyword>
<dbReference type="EMBL" id="ML119121">
    <property type="protein sequence ID" value="RPB13810.1"/>
    <property type="molecule type" value="Genomic_DNA"/>
</dbReference>
<accession>A0A3N4KTH2</accession>
<keyword evidence="2" id="KW-1133">Transmembrane helix</keyword>
<feature type="compositionally biased region" description="Polar residues" evidence="1">
    <location>
        <begin position="9"/>
        <end position="43"/>
    </location>
</feature>
<feature type="region of interest" description="Disordered" evidence="1">
    <location>
        <begin position="1"/>
        <end position="61"/>
    </location>
</feature>
<name>A0A3N4KTH2_9PEZI</name>
<feature type="region of interest" description="Disordered" evidence="1">
    <location>
        <begin position="199"/>
        <end position="226"/>
    </location>
</feature>
<evidence type="ECO:0000313" key="3">
    <source>
        <dbReference type="EMBL" id="RPB13810.1"/>
    </source>
</evidence>
<gene>
    <name evidence="3" type="ORF">P167DRAFT_573106</name>
</gene>
<feature type="region of interest" description="Disordered" evidence="1">
    <location>
        <begin position="100"/>
        <end position="124"/>
    </location>
</feature>
<dbReference type="InParanoid" id="A0A3N4KTH2"/>
<reference evidence="3 4" key="1">
    <citation type="journal article" date="2018" name="Nat. Ecol. Evol.">
        <title>Pezizomycetes genomes reveal the molecular basis of ectomycorrhizal truffle lifestyle.</title>
        <authorList>
            <person name="Murat C."/>
            <person name="Payen T."/>
            <person name="Noel B."/>
            <person name="Kuo A."/>
            <person name="Morin E."/>
            <person name="Chen J."/>
            <person name="Kohler A."/>
            <person name="Krizsan K."/>
            <person name="Balestrini R."/>
            <person name="Da Silva C."/>
            <person name="Montanini B."/>
            <person name="Hainaut M."/>
            <person name="Levati E."/>
            <person name="Barry K.W."/>
            <person name="Belfiori B."/>
            <person name="Cichocki N."/>
            <person name="Clum A."/>
            <person name="Dockter R.B."/>
            <person name="Fauchery L."/>
            <person name="Guy J."/>
            <person name="Iotti M."/>
            <person name="Le Tacon F."/>
            <person name="Lindquist E.A."/>
            <person name="Lipzen A."/>
            <person name="Malagnac F."/>
            <person name="Mello A."/>
            <person name="Molinier V."/>
            <person name="Miyauchi S."/>
            <person name="Poulain J."/>
            <person name="Riccioni C."/>
            <person name="Rubini A."/>
            <person name="Sitrit Y."/>
            <person name="Splivallo R."/>
            <person name="Traeger S."/>
            <person name="Wang M."/>
            <person name="Zifcakova L."/>
            <person name="Wipf D."/>
            <person name="Zambonelli A."/>
            <person name="Paolocci F."/>
            <person name="Nowrousian M."/>
            <person name="Ottonello S."/>
            <person name="Baldrian P."/>
            <person name="Spatafora J.W."/>
            <person name="Henrissat B."/>
            <person name="Nagy L.G."/>
            <person name="Aury J.M."/>
            <person name="Wincker P."/>
            <person name="Grigoriev I.V."/>
            <person name="Bonfante P."/>
            <person name="Martin F.M."/>
        </authorList>
    </citation>
    <scope>NUCLEOTIDE SEQUENCE [LARGE SCALE GENOMIC DNA]</scope>
    <source>
        <strain evidence="3 4">CCBAS932</strain>
    </source>
</reference>
<feature type="transmembrane region" description="Helical" evidence="2">
    <location>
        <begin position="70"/>
        <end position="93"/>
    </location>
</feature>
<keyword evidence="2" id="KW-0812">Transmembrane</keyword>
<dbReference type="AlphaFoldDB" id="A0A3N4KTH2"/>
<evidence type="ECO:0000256" key="1">
    <source>
        <dbReference type="SAM" id="MobiDB-lite"/>
    </source>
</evidence>
<dbReference type="Proteomes" id="UP000277580">
    <property type="component" value="Unassembled WGS sequence"/>
</dbReference>
<proteinExistence type="predicted"/>
<organism evidence="3 4">
    <name type="scientific">Morchella conica CCBAS932</name>
    <dbReference type="NCBI Taxonomy" id="1392247"/>
    <lineage>
        <taxon>Eukaryota</taxon>
        <taxon>Fungi</taxon>
        <taxon>Dikarya</taxon>
        <taxon>Ascomycota</taxon>
        <taxon>Pezizomycotina</taxon>
        <taxon>Pezizomycetes</taxon>
        <taxon>Pezizales</taxon>
        <taxon>Morchellaceae</taxon>
        <taxon>Morchella</taxon>
    </lineage>
</organism>
<protein>
    <submittedName>
        <fullName evidence="3">Uncharacterized protein</fullName>
    </submittedName>
</protein>
<evidence type="ECO:0000313" key="4">
    <source>
        <dbReference type="Proteomes" id="UP000277580"/>
    </source>
</evidence>
<dbReference type="OrthoDB" id="5381961at2759"/>
<keyword evidence="4" id="KW-1185">Reference proteome</keyword>